<reference evidence="2 3" key="1">
    <citation type="submission" date="2019-06" db="EMBL/GenBank/DDBJ databases">
        <title>Genome of new Rhodobacteraceae sp. SM1903.</title>
        <authorList>
            <person name="Ren X."/>
        </authorList>
    </citation>
    <scope>NUCLEOTIDE SEQUENCE [LARGE SCALE GENOMIC DNA]</scope>
    <source>
        <strain evidence="2 3">SM1903</strain>
    </source>
</reference>
<keyword evidence="3" id="KW-1185">Reference proteome</keyword>
<feature type="region of interest" description="Disordered" evidence="1">
    <location>
        <begin position="62"/>
        <end position="88"/>
    </location>
</feature>
<organism evidence="2 3">
    <name type="scientific">Pelagovum pacificum</name>
    <dbReference type="NCBI Taxonomy" id="2588711"/>
    <lineage>
        <taxon>Bacteria</taxon>
        <taxon>Pseudomonadati</taxon>
        <taxon>Pseudomonadota</taxon>
        <taxon>Alphaproteobacteria</taxon>
        <taxon>Rhodobacterales</taxon>
        <taxon>Paracoccaceae</taxon>
        <taxon>Pelagovum</taxon>
    </lineage>
</organism>
<dbReference type="OrthoDB" id="7874671at2"/>
<dbReference type="Proteomes" id="UP000314011">
    <property type="component" value="Unassembled WGS sequence"/>
</dbReference>
<accession>A0A5C5GEJ3</accession>
<protein>
    <submittedName>
        <fullName evidence="2">Uncharacterized protein</fullName>
    </submittedName>
</protein>
<dbReference type="EMBL" id="VFFF01000001">
    <property type="protein sequence ID" value="TNY33123.1"/>
    <property type="molecule type" value="Genomic_DNA"/>
</dbReference>
<dbReference type="RefSeq" id="WP_140193807.1">
    <property type="nucleotide sequence ID" value="NZ_CP065915.1"/>
</dbReference>
<evidence type="ECO:0000256" key="1">
    <source>
        <dbReference type="SAM" id="MobiDB-lite"/>
    </source>
</evidence>
<gene>
    <name evidence="2" type="ORF">FHY64_07545</name>
</gene>
<sequence>MFKFLFGRKSDVPQVVRETQRETIERALGEINEITALMDPKPKFVVDGQTGHLELDLPDQLPDEALALPSPADEPETDEAKPANPVPA</sequence>
<evidence type="ECO:0000313" key="2">
    <source>
        <dbReference type="EMBL" id="TNY33123.1"/>
    </source>
</evidence>
<comment type="caution">
    <text evidence="2">The sequence shown here is derived from an EMBL/GenBank/DDBJ whole genome shotgun (WGS) entry which is preliminary data.</text>
</comment>
<proteinExistence type="predicted"/>
<dbReference type="AlphaFoldDB" id="A0A5C5GEJ3"/>
<name>A0A5C5GEJ3_9RHOB</name>
<evidence type="ECO:0000313" key="3">
    <source>
        <dbReference type="Proteomes" id="UP000314011"/>
    </source>
</evidence>